<evidence type="ECO:0000313" key="1">
    <source>
        <dbReference type="EMBL" id="ENV13968.1"/>
    </source>
</evidence>
<dbReference type="AlphaFoldDB" id="N8Y2T3"/>
<dbReference type="EMBL" id="APPI01000012">
    <property type="protein sequence ID" value="ENV13968.1"/>
    <property type="molecule type" value="Genomic_DNA"/>
</dbReference>
<comment type="caution">
    <text evidence="1">The sequence shown here is derived from an EMBL/GenBank/DDBJ whole genome shotgun (WGS) entry which is preliminary data.</text>
</comment>
<evidence type="ECO:0000313" key="2">
    <source>
        <dbReference type="Proteomes" id="UP000018438"/>
    </source>
</evidence>
<protein>
    <submittedName>
        <fullName evidence="1">Uncharacterized protein</fullName>
    </submittedName>
</protein>
<name>N8Y2T3_9GAMM</name>
<proteinExistence type="predicted"/>
<dbReference type="Proteomes" id="UP000018438">
    <property type="component" value="Unassembled WGS sequence"/>
</dbReference>
<gene>
    <name evidence="1" type="ORF">F965_01076</name>
</gene>
<dbReference type="HOGENOM" id="CLU_2986102_0_0_6"/>
<accession>N8Y2T3</accession>
<sequence>MELSFYYAENYSASCIFCKTKVKKLVNLNVLFLKDNFYKNTKNINKSINLNSVNFLY</sequence>
<organism evidence="1 2">
    <name type="scientific">Acinetobacter schindleri NIPH 900</name>
    <dbReference type="NCBI Taxonomy" id="1217675"/>
    <lineage>
        <taxon>Bacteria</taxon>
        <taxon>Pseudomonadati</taxon>
        <taxon>Pseudomonadota</taxon>
        <taxon>Gammaproteobacteria</taxon>
        <taxon>Moraxellales</taxon>
        <taxon>Moraxellaceae</taxon>
        <taxon>Acinetobacter</taxon>
    </lineage>
</organism>
<reference evidence="1 2" key="1">
    <citation type="submission" date="2013-02" db="EMBL/GenBank/DDBJ databases">
        <title>The Genome Sequence of Acinetobacter schindleri NIPH 900.</title>
        <authorList>
            <consortium name="The Broad Institute Genome Sequencing Platform"/>
            <consortium name="The Broad Institute Genome Sequencing Center for Infectious Disease"/>
            <person name="Cerqueira G."/>
            <person name="Feldgarden M."/>
            <person name="Courvalin P."/>
            <person name="Perichon B."/>
            <person name="Grillot-Courvalin C."/>
            <person name="Clermont D."/>
            <person name="Rocha E."/>
            <person name="Yoon E.-J."/>
            <person name="Nemec A."/>
            <person name="Walker B."/>
            <person name="Young S.K."/>
            <person name="Zeng Q."/>
            <person name="Gargeya S."/>
            <person name="Fitzgerald M."/>
            <person name="Haas B."/>
            <person name="Abouelleil A."/>
            <person name="Alvarado L."/>
            <person name="Arachchi H.M."/>
            <person name="Berlin A.M."/>
            <person name="Chapman S.B."/>
            <person name="Dewar J."/>
            <person name="Goldberg J."/>
            <person name="Griggs A."/>
            <person name="Gujja S."/>
            <person name="Hansen M."/>
            <person name="Howarth C."/>
            <person name="Imamovic A."/>
            <person name="Larimer J."/>
            <person name="McCowan C."/>
            <person name="Murphy C."/>
            <person name="Neiman D."/>
            <person name="Pearson M."/>
            <person name="Priest M."/>
            <person name="Roberts A."/>
            <person name="Saif S."/>
            <person name="Shea T."/>
            <person name="Sisk P."/>
            <person name="Sykes S."/>
            <person name="Wortman J."/>
            <person name="Nusbaum C."/>
            <person name="Birren B."/>
        </authorList>
    </citation>
    <scope>NUCLEOTIDE SEQUENCE [LARGE SCALE GENOMIC DNA]</scope>
    <source>
        <strain evidence="1 2">NIPH 900</strain>
    </source>
</reference>
<keyword evidence="2" id="KW-1185">Reference proteome</keyword>